<dbReference type="STRING" id="15368.A0A2K2CTJ4"/>
<dbReference type="PANTHER" id="PTHR48056:SF17">
    <property type="entry name" value="LEUCINE-RICH REPEAT RECEPTOR PROTEIN KINASE EMS1"/>
    <property type="match status" value="1"/>
</dbReference>
<keyword evidence="4 14" id="KW-0812">Transmembrane</keyword>
<dbReference type="Pfam" id="PF00069">
    <property type="entry name" value="Pkinase"/>
    <property type="match status" value="1"/>
</dbReference>
<evidence type="ECO:0000313" key="18">
    <source>
        <dbReference type="Proteomes" id="UP000008810"/>
    </source>
</evidence>
<proteinExistence type="predicted"/>
<dbReference type="SMART" id="SM00369">
    <property type="entry name" value="LRR_TYP"/>
    <property type="match status" value="7"/>
</dbReference>
<evidence type="ECO:0000256" key="9">
    <source>
        <dbReference type="ARBA" id="ARBA00022989"/>
    </source>
</evidence>
<keyword evidence="7" id="KW-0547">Nucleotide-binding</keyword>
<dbReference type="EnsemblPlants" id="PNT65349">
    <property type="protein sequence ID" value="PNT65349"/>
    <property type="gene ID" value="BRADI_4g40990v3"/>
</dbReference>
<evidence type="ECO:0000256" key="13">
    <source>
        <dbReference type="SAM" id="MobiDB-lite"/>
    </source>
</evidence>
<dbReference type="PANTHER" id="PTHR48056">
    <property type="entry name" value="LRR RECEPTOR-LIKE SERINE/THREONINE-PROTEIN KINASE-RELATED"/>
    <property type="match status" value="1"/>
</dbReference>
<dbReference type="FunFam" id="3.80.10.10:FF:000041">
    <property type="entry name" value="LRR receptor-like serine/threonine-protein kinase ERECTA"/>
    <property type="match status" value="1"/>
</dbReference>
<evidence type="ECO:0000256" key="3">
    <source>
        <dbReference type="ARBA" id="ARBA00022679"/>
    </source>
</evidence>
<dbReference type="GO" id="GO:0004672">
    <property type="term" value="F:protein kinase activity"/>
    <property type="evidence" value="ECO:0007669"/>
    <property type="project" value="InterPro"/>
</dbReference>
<evidence type="ECO:0000256" key="12">
    <source>
        <dbReference type="ARBA" id="ARBA00023180"/>
    </source>
</evidence>
<dbReference type="InterPro" id="IPR050647">
    <property type="entry name" value="Plant_LRR-RLKs"/>
</dbReference>
<evidence type="ECO:0000313" key="17">
    <source>
        <dbReference type="EnsemblPlants" id="PNT65349"/>
    </source>
</evidence>
<dbReference type="EMBL" id="CM000883">
    <property type="protein sequence ID" value="PNT65349.1"/>
    <property type="molecule type" value="Genomic_DNA"/>
</dbReference>
<dbReference type="Gramene" id="PNT65349">
    <property type="protein sequence ID" value="PNT65349"/>
    <property type="gene ID" value="BRADI_4g40990v3"/>
</dbReference>
<feature type="domain" description="Protein kinase" evidence="15">
    <location>
        <begin position="842"/>
        <end position="1117"/>
    </location>
</feature>
<dbReference type="InterPro" id="IPR011009">
    <property type="entry name" value="Kinase-like_dom_sf"/>
</dbReference>
<organism evidence="16">
    <name type="scientific">Brachypodium distachyon</name>
    <name type="common">Purple false brome</name>
    <name type="synonym">Trachynia distachya</name>
    <dbReference type="NCBI Taxonomy" id="15368"/>
    <lineage>
        <taxon>Eukaryota</taxon>
        <taxon>Viridiplantae</taxon>
        <taxon>Streptophyta</taxon>
        <taxon>Embryophyta</taxon>
        <taxon>Tracheophyta</taxon>
        <taxon>Spermatophyta</taxon>
        <taxon>Magnoliopsida</taxon>
        <taxon>Liliopsida</taxon>
        <taxon>Poales</taxon>
        <taxon>Poaceae</taxon>
        <taxon>BOP clade</taxon>
        <taxon>Pooideae</taxon>
        <taxon>Stipodae</taxon>
        <taxon>Brachypodieae</taxon>
        <taxon>Brachypodium</taxon>
    </lineage>
</organism>
<dbReference type="InterPro" id="IPR000719">
    <property type="entry name" value="Prot_kinase_dom"/>
</dbReference>
<dbReference type="InterPro" id="IPR003591">
    <property type="entry name" value="Leu-rich_rpt_typical-subtyp"/>
</dbReference>
<dbReference type="FunCoup" id="A0A2K2CTJ4">
    <property type="interactions" value="1062"/>
</dbReference>
<dbReference type="GO" id="GO:0005524">
    <property type="term" value="F:ATP binding"/>
    <property type="evidence" value="ECO:0007669"/>
    <property type="project" value="UniProtKB-KW"/>
</dbReference>
<keyword evidence="9 14" id="KW-1133">Transmembrane helix</keyword>
<feature type="compositionally biased region" description="Basic and acidic residues" evidence="13">
    <location>
        <begin position="103"/>
        <end position="122"/>
    </location>
</feature>
<dbReference type="AlphaFoldDB" id="A0A2K2CTJ4"/>
<keyword evidence="6" id="KW-0677">Repeat</keyword>
<reference evidence="16" key="2">
    <citation type="submission" date="2017-06" db="EMBL/GenBank/DDBJ databases">
        <title>WGS assembly of Brachypodium distachyon.</title>
        <authorList>
            <consortium name="The International Brachypodium Initiative"/>
            <person name="Lucas S."/>
            <person name="Harmon-Smith M."/>
            <person name="Lail K."/>
            <person name="Tice H."/>
            <person name="Grimwood J."/>
            <person name="Bruce D."/>
            <person name="Barry K."/>
            <person name="Shu S."/>
            <person name="Lindquist E."/>
            <person name="Wang M."/>
            <person name="Pitluck S."/>
            <person name="Vogel J.P."/>
            <person name="Garvin D.F."/>
            <person name="Mockler T.C."/>
            <person name="Schmutz J."/>
            <person name="Rokhsar D."/>
            <person name="Bevan M.W."/>
        </authorList>
    </citation>
    <scope>NUCLEOTIDE SEQUENCE</scope>
    <source>
        <strain evidence="16">Bd21</strain>
    </source>
</reference>
<evidence type="ECO:0000256" key="14">
    <source>
        <dbReference type="SAM" id="Phobius"/>
    </source>
</evidence>
<evidence type="ECO:0000256" key="4">
    <source>
        <dbReference type="ARBA" id="ARBA00022692"/>
    </source>
</evidence>
<gene>
    <name evidence="17" type="primary">LOC100840961</name>
    <name evidence="16" type="ORF">BRADI_4g40990v3</name>
</gene>
<keyword evidence="8" id="KW-0067">ATP-binding</keyword>
<accession>A0A2K2CTJ4</accession>
<feature type="compositionally biased region" description="Polar residues" evidence="13">
    <location>
        <begin position="84"/>
        <end position="102"/>
    </location>
</feature>
<feature type="region of interest" description="Disordered" evidence="13">
    <location>
        <begin position="84"/>
        <end position="125"/>
    </location>
</feature>
<protein>
    <recommendedName>
        <fullName evidence="15">Protein kinase domain-containing protein</fullName>
    </recommendedName>
</protein>
<dbReference type="GO" id="GO:0033612">
    <property type="term" value="F:receptor serine/threonine kinase binding"/>
    <property type="evidence" value="ECO:0000318"/>
    <property type="project" value="GO_Central"/>
</dbReference>
<evidence type="ECO:0000256" key="10">
    <source>
        <dbReference type="ARBA" id="ARBA00023136"/>
    </source>
</evidence>
<dbReference type="FunFam" id="3.80.10.10:FF:000512">
    <property type="entry name" value="Leucine-rich repeat receptor-like serine/threonine-protein kinase BAM3"/>
    <property type="match status" value="1"/>
</dbReference>
<evidence type="ECO:0000256" key="5">
    <source>
        <dbReference type="ARBA" id="ARBA00022729"/>
    </source>
</evidence>
<dbReference type="Pfam" id="PF13855">
    <property type="entry name" value="LRR_8"/>
    <property type="match status" value="3"/>
</dbReference>
<name>A0A2K2CTJ4_BRADI</name>
<keyword evidence="2" id="KW-0433">Leucine-rich repeat</keyword>
<dbReference type="FunFam" id="3.30.200.20:FF:000454">
    <property type="entry name" value="Leucine-rich repeat receptor-like tyrosine-protein kinase PXC3"/>
    <property type="match status" value="1"/>
</dbReference>
<evidence type="ECO:0000256" key="1">
    <source>
        <dbReference type="ARBA" id="ARBA00004479"/>
    </source>
</evidence>
<dbReference type="Gene3D" id="3.30.200.20">
    <property type="entry name" value="Phosphorylase Kinase, domain 1"/>
    <property type="match status" value="1"/>
</dbReference>
<comment type="subcellular location">
    <subcellularLocation>
        <location evidence="1">Membrane</location>
        <topology evidence="1">Single-pass type I membrane protein</topology>
    </subcellularLocation>
</comment>
<dbReference type="FunFam" id="1.10.510.10:FF:000388">
    <property type="entry name" value="Leucine-rich repeat receptor-like tyrosine-protein kinase PXC3"/>
    <property type="match status" value="1"/>
</dbReference>
<dbReference type="Gene3D" id="1.10.510.10">
    <property type="entry name" value="Transferase(Phosphotransferase) domain 1"/>
    <property type="match status" value="1"/>
</dbReference>
<dbReference type="FunFam" id="3.80.10.10:FF:000095">
    <property type="entry name" value="LRR receptor-like serine/threonine-protein kinase GSO1"/>
    <property type="match status" value="1"/>
</dbReference>
<dbReference type="GO" id="GO:0016020">
    <property type="term" value="C:membrane"/>
    <property type="evidence" value="ECO:0000318"/>
    <property type="project" value="GO_Central"/>
</dbReference>
<evidence type="ECO:0000256" key="8">
    <source>
        <dbReference type="ARBA" id="ARBA00022840"/>
    </source>
</evidence>
<keyword evidence="3" id="KW-0808">Transferase</keyword>
<reference evidence="17" key="3">
    <citation type="submission" date="2018-08" db="UniProtKB">
        <authorList>
            <consortium name="EnsemblPlants"/>
        </authorList>
    </citation>
    <scope>IDENTIFICATION</scope>
    <source>
        <strain evidence="17">cv. Bd21</strain>
    </source>
</reference>
<sequence>MERSIQSLLVKCVVVGQTDGVYGVVQENGGSSVFTFSELCPQPQVTNHNTRVSQSTLERKMATEKIPPPLLKILDTRASSSLSVCTTPKSSNVEQNPRTVQVESREPWPPRNPRPRERERKASSFLFPTVRSCQDRQGGKDSTGSRGQAAMEERRRYCSCSSHGLSPPLPLFFFSFLCLHLSMAAPAGGTPPLPLNSTQESVMRDLLSLVGRRAGWNTTVSNPCLWSGIACSPSNSGSFSVVTNITLSAHGVSNSSIFATICAIDTLLSLDLSRNSFTDFGDRLFSPSCSMKEGLRSLNLSSNQAASSLGGFSGFPRLEVFDLSFNLVRGNLSTELGSFPQLRSLNLSTNNLSGGVPTSMVPSLEELVLSGNQLRGPIPPGLFSYGELVMLDLSQNNLTGDVPDELWKLDKLQTLLISGNELSGAIPGRLSNSTMLSRYAANKNRFTGPIPNGITEHVKMLDLSYNTLSGNIPSDLLASPVLQAIDLTSNRLEGSIPRNFSARLFRLRLGMNLLTGRIPDSIGNASKLAYLELDNNNLSGDIPPQLGRCKELALLNLASNVLQGQVPDQISTLEKLVVLKLQMNNLSGPIKSTFSSLTNLSILNLSRNSFSGEMPQNIEQLSKLSSMNLAGNKISGVIPVSVSSLRLLIELNLGDNSLTGTIPDMPDKLSSSLNLSHNYLTGSIPSKIGTLTDLEILDLSYNNLSGAVPSTLENLHSLTQLVLSYNQLSGYFHLPPHVVVNITGNPGLKIRSDTYGNDTPVDGKTKNHAVLVTIFAIVGALVGLCLLAAVIMFSLSKRFCRFEDIGPPPEQALPQIINDHIITTNSIHTSAIEFTYAMKAVSKPTNIFLKTRFCTYYKAVMPNRSIYSVKKLDWSDKIFQIGSQEKFGHELEVLGKLSNSNVMVPLAYALTEDNAYLLYEHVYKGTVFDLLHDGRSDVLDWPSRYSIALGVAQGLTFLHGRTQPVLLLDLSTRTIHLKSRNEPQIGDIELYKIIDPSKSSGSLSTIAGTVGYIPPEYAYTMRLTMAGNVYSFGVILLELLTGKPSVSDGMELAKWALSLSARPDQREQVLDTRVSRSSVGVHSQMLSVLNIALACVAFSPDARPKMRAVLRTLLNAK</sequence>
<evidence type="ECO:0000259" key="15">
    <source>
        <dbReference type="PROSITE" id="PS50011"/>
    </source>
</evidence>
<keyword evidence="18" id="KW-1185">Reference proteome</keyword>
<dbReference type="OrthoDB" id="4062651at2759"/>
<dbReference type="Gene3D" id="3.80.10.10">
    <property type="entry name" value="Ribonuclease Inhibitor"/>
    <property type="match status" value="3"/>
</dbReference>
<keyword evidence="11" id="KW-0675">Receptor</keyword>
<keyword evidence="12" id="KW-0325">Glycoprotein</keyword>
<evidence type="ECO:0000313" key="16">
    <source>
        <dbReference type="EMBL" id="PNT65349.1"/>
    </source>
</evidence>
<reference evidence="16 17" key="1">
    <citation type="journal article" date="2010" name="Nature">
        <title>Genome sequencing and analysis of the model grass Brachypodium distachyon.</title>
        <authorList>
            <consortium name="International Brachypodium Initiative"/>
        </authorList>
    </citation>
    <scope>NUCLEOTIDE SEQUENCE [LARGE SCALE GENOMIC DNA]</scope>
    <source>
        <strain evidence="16 17">Bd21</strain>
    </source>
</reference>
<dbReference type="SUPFAM" id="SSF52058">
    <property type="entry name" value="L domain-like"/>
    <property type="match status" value="2"/>
</dbReference>
<dbReference type="Pfam" id="PF00560">
    <property type="entry name" value="LRR_1"/>
    <property type="match status" value="3"/>
</dbReference>
<dbReference type="InterPro" id="IPR001611">
    <property type="entry name" value="Leu-rich_rpt"/>
</dbReference>
<evidence type="ECO:0000256" key="6">
    <source>
        <dbReference type="ARBA" id="ARBA00022737"/>
    </source>
</evidence>
<evidence type="ECO:0000256" key="7">
    <source>
        <dbReference type="ARBA" id="ARBA00022741"/>
    </source>
</evidence>
<evidence type="ECO:0000256" key="11">
    <source>
        <dbReference type="ARBA" id="ARBA00023170"/>
    </source>
</evidence>
<dbReference type="PROSITE" id="PS50011">
    <property type="entry name" value="PROTEIN_KINASE_DOM"/>
    <property type="match status" value="1"/>
</dbReference>
<keyword evidence="5" id="KW-0732">Signal</keyword>
<dbReference type="PRINTS" id="PR00019">
    <property type="entry name" value="LEURICHRPT"/>
</dbReference>
<dbReference type="InterPro" id="IPR032675">
    <property type="entry name" value="LRR_dom_sf"/>
</dbReference>
<dbReference type="Proteomes" id="UP000008810">
    <property type="component" value="Chromosome 4"/>
</dbReference>
<dbReference type="SUPFAM" id="SSF56112">
    <property type="entry name" value="Protein kinase-like (PK-like)"/>
    <property type="match status" value="1"/>
</dbReference>
<evidence type="ECO:0000256" key="2">
    <source>
        <dbReference type="ARBA" id="ARBA00022614"/>
    </source>
</evidence>
<feature type="transmembrane region" description="Helical" evidence="14">
    <location>
        <begin position="769"/>
        <end position="793"/>
    </location>
</feature>
<dbReference type="ExpressionAtlas" id="A0A2K2CTJ4">
    <property type="expression patterns" value="baseline and differential"/>
</dbReference>
<keyword evidence="10 14" id="KW-0472">Membrane</keyword>